<gene>
    <name evidence="6" type="ORF">AOXY_G22070</name>
</gene>
<keyword evidence="5" id="KW-1133">Transmembrane helix</keyword>
<dbReference type="PANTHER" id="PTHR12080">
    <property type="entry name" value="SIGNALING LYMPHOCYTIC ACTIVATION MOLECULE"/>
    <property type="match status" value="1"/>
</dbReference>
<comment type="subcellular location">
    <subcellularLocation>
        <location evidence="1">Membrane</location>
    </subcellularLocation>
</comment>
<keyword evidence="4" id="KW-0325">Glycoprotein</keyword>
<dbReference type="GO" id="GO:0016020">
    <property type="term" value="C:membrane"/>
    <property type="evidence" value="ECO:0007669"/>
    <property type="project" value="UniProtKB-SubCell"/>
</dbReference>
<proteinExistence type="predicted"/>
<keyword evidence="3 5" id="KW-0472">Membrane</keyword>
<dbReference type="EMBL" id="JAGXEW010000022">
    <property type="protein sequence ID" value="KAK1159394.1"/>
    <property type="molecule type" value="Genomic_DNA"/>
</dbReference>
<protein>
    <submittedName>
        <fullName evidence="6">Uncharacterized protein</fullName>
    </submittedName>
</protein>
<keyword evidence="2" id="KW-0732">Signal</keyword>
<reference evidence="6" key="1">
    <citation type="submission" date="2022-02" db="EMBL/GenBank/DDBJ databases">
        <title>Atlantic sturgeon de novo genome assembly.</title>
        <authorList>
            <person name="Stock M."/>
            <person name="Klopp C."/>
            <person name="Guiguen Y."/>
            <person name="Cabau C."/>
            <person name="Parinello H."/>
            <person name="Santidrian Yebra-Pimentel E."/>
            <person name="Kuhl H."/>
            <person name="Dirks R.P."/>
            <person name="Guessner J."/>
            <person name="Wuertz S."/>
            <person name="Du K."/>
            <person name="Schartl M."/>
        </authorList>
    </citation>
    <scope>NUCLEOTIDE SEQUENCE</scope>
    <source>
        <strain evidence="6">STURGEONOMICS-FGT-2020</strain>
        <tissue evidence="6">Whole blood</tissue>
    </source>
</reference>
<dbReference type="AlphaFoldDB" id="A0AAD8G031"/>
<evidence type="ECO:0000256" key="3">
    <source>
        <dbReference type="ARBA" id="ARBA00023136"/>
    </source>
</evidence>
<dbReference type="Proteomes" id="UP001230051">
    <property type="component" value="Unassembled WGS sequence"/>
</dbReference>
<evidence type="ECO:0000313" key="6">
    <source>
        <dbReference type="EMBL" id="KAK1159394.1"/>
    </source>
</evidence>
<keyword evidence="5" id="KW-0812">Transmembrane</keyword>
<name>A0AAD8G031_ACIOX</name>
<keyword evidence="7" id="KW-1185">Reference proteome</keyword>
<organism evidence="6 7">
    <name type="scientific">Acipenser oxyrinchus oxyrinchus</name>
    <dbReference type="NCBI Taxonomy" id="40147"/>
    <lineage>
        <taxon>Eukaryota</taxon>
        <taxon>Metazoa</taxon>
        <taxon>Chordata</taxon>
        <taxon>Craniata</taxon>
        <taxon>Vertebrata</taxon>
        <taxon>Euteleostomi</taxon>
        <taxon>Actinopterygii</taxon>
        <taxon>Chondrostei</taxon>
        <taxon>Acipenseriformes</taxon>
        <taxon>Acipenseridae</taxon>
        <taxon>Acipenser</taxon>
    </lineage>
</organism>
<dbReference type="PANTHER" id="PTHR12080:SF48">
    <property type="entry name" value="IMMUNOGLOBULIN SUBTYPE DOMAIN-CONTAINING PROTEIN"/>
    <property type="match status" value="1"/>
</dbReference>
<sequence length="756" mass="84703">MSYTECAPVYGAKGSTTFLFLENQNDIQTINFDKTWKKGGSLVAELNGSTPYYYGHYETRTGVFKNGTIRLDRTQEWDTGNYSVDFFDKDKNNIGRWAIQLFIIDGVSQPEVKYTCLPNGKIQFNCSVEKGSDPLFQWSLDGNILVGETAFHTIKKNVAVLYHVVSGKLICIAANNASESHSDPISFACEEENINTHSHQFESIETLLGTSVFFQFKSSGFAIGSDIVWKKGESPVAWLQNNGTVCNGDYKNRAEIFANGSLKLDKTRETDSGNYSVDVFTKHGTKIRRRIAKLIIIGHTEFLPVYGAVDSSVFLFMKNNTDLENMSPLEWKKGELLVATFKGSNPTYYGNYKKRAQIFFNGTLRLKLIKTDEGNYSVDFYNKHGINTRRWITKLFLLDVVSVPKVDYFCLSNRKVEFHCSVERGNDPVFQWSLNGKALSGESTSSTVKNHVLVLNHVVSGRIGCTAANNVSTSQSELVSFSCLDIIPFQTVDHVLGSSLLLLLKNIANSSAIEWRKDNRFVAGFKQEAPYYNENYKDRASMLANGTLRLDKTQDTDSGSYNVIVFDKSGKNTQKGIAQIIIIAFTECPQANGSMGSSVVLFLNNEDHIHFSNIEWKKGNSLVAKLKDSAPHYYGDYRNRAEIFSNGTLILHETQGTDTGNYTAEFFDTNGNVRFKWITQLLIVAPPGIETGSMYTAGVIYGIFRHFVTSILVLILFVGALRFVIKKLHLHIGKEKEVPIKPKQDTETQVLSTTES</sequence>
<dbReference type="InterPro" id="IPR036179">
    <property type="entry name" value="Ig-like_dom_sf"/>
</dbReference>
<comment type="caution">
    <text evidence="6">The sequence shown here is derived from an EMBL/GenBank/DDBJ whole genome shotgun (WGS) entry which is preliminary data.</text>
</comment>
<evidence type="ECO:0000313" key="7">
    <source>
        <dbReference type="Proteomes" id="UP001230051"/>
    </source>
</evidence>
<dbReference type="Gene3D" id="2.60.40.10">
    <property type="entry name" value="Immunoglobulins"/>
    <property type="match status" value="7"/>
</dbReference>
<dbReference type="InterPro" id="IPR013783">
    <property type="entry name" value="Ig-like_fold"/>
</dbReference>
<dbReference type="SUPFAM" id="SSF48726">
    <property type="entry name" value="Immunoglobulin"/>
    <property type="match status" value="6"/>
</dbReference>
<accession>A0AAD8G031</accession>
<dbReference type="InterPro" id="IPR015631">
    <property type="entry name" value="CD2/SLAM_rcpt"/>
</dbReference>
<evidence type="ECO:0000256" key="2">
    <source>
        <dbReference type="ARBA" id="ARBA00022729"/>
    </source>
</evidence>
<evidence type="ECO:0000256" key="1">
    <source>
        <dbReference type="ARBA" id="ARBA00004370"/>
    </source>
</evidence>
<evidence type="ECO:0000256" key="4">
    <source>
        <dbReference type="ARBA" id="ARBA00023180"/>
    </source>
</evidence>
<evidence type="ECO:0000256" key="5">
    <source>
        <dbReference type="SAM" id="Phobius"/>
    </source>
</evidence>
<feature type="transmembrane region" description="Helical" evidence="5">
    <location>
        <begin position="703"/>
        <end position="725"/>
    </location>
</feature>